<evidence type="ECO:0000256" key="1">
    <source>
        <dbReference type="SAM" id="MobiDB-lite"/>
    </source>
</evidence>
<dbReference type="SUPFAM" id="SSF46565">
    <property type="entry name" value="Chaperone J-domain"/>
    <property type="match status" value="1"/>
</dbReference>
<dbReference type="InterPro" id="IPR001623">
    <property type="entry name" value="DnaJ_domain"/>
</dbReference>
<organism evidence="3 4">
    <name type="scientific">Ensete ventricosum</name>
    <name type="common">Abyssinian banana</name>
    <name type="synonym">Musa ensete</name>
    <dbReference type="NCBI Taxonomy" id="4639"/>
    <lineage>
        <taxon>Eukaryota</taxon>
        <taxon>Viridiplantae</taxon>
        <taxon>Streptophyta</taxon>
        <taxon>Embryophyta</taxon>
        <taxon>Tracheophyta</taxon>
        <taxon>Spermatophyta</taxon>
        <taxon>Magnoliopsida</taxon>
        <taxon>Liliopsida</taxon>
        <taxon>Zingiberales</taxon>
        <taxon>Musaceae</taxon>
        <taxon>Ensete</taxon>
    </lineage>
</organism>
<protein>
    <recommendedName>
        <fullName evidence="2">J domain-containing protein</fullName>
    </recommendedName>
</protein>
<evidence type="ECO:0000259" key="2">
    <source>
        <dbReference type="PROSITE" id="PS50076"/>
    </source>
</evidence>
<dbReference type="PRINTS" id="PR00625">
    <property type="entry name" value="JDOMAIN"/>
</dbReference>
<dbReference type="SMART" id="SM00271">
    <property type="entry name" value="DnaJ"/>
    <property type="match status" value="1"/>
</dbReference>
<dbReference type="InterPro" id="IPR052276">
    <property type="entry name" value="Diphthamide-biosynth_chaperone"/>
</dbReference>
<dbReference type="AlphaFoldDB" id="A0AAV8Q435"/>
<dbReference type="InterPro" id="IPR036869">
    <property type="entry name" value="J_dom_sf"/>
</dbReference>
<sequence length="174" mass="18776">MSPPSFFASSQFLGLRITPPPRSPAASLSPPSPSTLRSPGVSAAYAGAAERSRAASPSPSSFSLYDALGVSPRASSQEIKTAYRRLALECHPDVVATGRRGASTDEFMRVHAAYVTLSDPAKRADYDRKLTAPAAILVHHRRPEPAPSPSPRAYARCTSYPGYGRRTWETDQCW</sequence>
<dbReference type="Proteomes" id="UP001222027">
    <property type="component" value="Unassembled WGS sequence"/>
</dbReference>
<proteinExistence type="predicted"/>
<dbReference type="PANTHER" id="PTHR44240">
    <property type="entry name" value="DNAJ DOMAIN (PROKARYOTIC HEAT SHOCK PROTEIN)-RELATED"/>
    <property type="match status" value="1"/>
</dbReference>
<name>A0AAV8Q435_ENSVE</name>
<keyword evidence="4" id="KW-1185">Reference proteome</keyword>
<accession>A0AAV8Q435</accession>
<evidence type="ECO:0000313" key="4">
    <source>
        <dbReference type="Proteomes" id="UP001222027"/>
    </source>
</evidence>
<dbReference type="GO" id="GO:0005783">
    <property type="term" value="C:endoplasmic reticulum"/>
    <property type="evidence" value="ECO:0007669"/>
    <property type="project" value="UniProtKB-ARBA"/>
</dbReference>
<feature type="domain" description="J" evidence="2">
    <location>
        <begin position="63"/>
        <end position="130"/>
    </location>
</feature>
<dbReference type="Pfam" id="PF00226">
    <property type="entry name" value="DnaJ"/>
    <property type="match status" value="1"/>
</dbReference>
<feature type="region of interest" description="Disordered" evidence="1">
    <location>
        <begin position="15"/>
        <end position="61"/>
    </location>
</feature>
<dbReference type="CDD" id="cd06257">
    <property type="entry name" value="DnaJ"/>
    <property type="match status" value="1"/>
</dbReference>
<comment type="caution">
    <text evidence="3">The sequence shown here is derived from an EMBL/GenBank/DDBJ whole genome shotgun (WGS) entry which is preliminary data.</text>
</comment>
<gene>
    <name evidence="3" type="ORF">OPV22_030544</name>
</gene>
<dbReference type="PANTHER" id="PTHR44240:SF10">
    <property type="entry name" value="J DOMAIN-CONTAINING PROTEIN"/>
    <property type="match status" value="1"/>
</dbReference>
<dbReference type="PROSITE" id="PS50076">
    <property type="entry name" value="DNAJ_2"/>
    <property type="match status" value="1"/>
</dbReference>
<dbReference type="EMBL" id="JAQQAF010000008">
    <property type="protein sequence ID" value="KAJ8467992.1"/>
    <property type="molecule type" value="Genomic_DNA"/>
</dbReference>
<evidence type="ECO:0000313" key="3">
    <source>
        <dbReference type="EMBL" id="KAJ8467992.1"/>
    </source>
</evidence>
<reference evidence="3 4" key="1">
    <citation type="submission" date="2022-12" db="EMBL/GenBank/DDBJ databases">
        <title>Chromosome-scale assembly of the Ensete ventricosum genome.</title>
        <authorList>
            <person name="Dussert Y."/>
            <person name="Stocks J."/>
            <person name="Wendawek A."/>
            <person name="Woldeyes F."/>
            <person name="Nichols R.A."/>
            <person name="Borrell J.S."/>
        </authorList>
    </citation>
    <scope>NUCLEOTIDE SEQUENCE [LARGE SCALE GENOMIC DNA]</scope>
    <source>
        <strain evidence="4">cv. Maze</strain>
        <tissue evidence="3">Seeds</tissue>
    </source>
</reference>
<feature type="compositionally biased region" description="Low complexity" evidence="1">
    <location>
        <begin position="24"/>
        <end position="61"/>
    </location>
</feature>
<dbReference type="Gene3D" id="1.10.287.110">
    <property type="entry name" value="DnaJ domain"/>
    <property type="match status" value="1"/>
</dbReference>